<dbReference type="GO" id="GO:0016787">
    <property type="term" value="F:hydrolase activity"/>
    <property type="evidence" value="ECO:0007669"/>
    <property type="project" value="UniProtKB-KW"/>
</dbReference>
<keyword evidence="3" id="KW-0255">Endonuclease</keyword>
<dbReference type="PANTHER" id="PTHR30636:SF3">
    <property type="entry name" value="UPF0701 PROTEIN YICC"/>
    <property type="match status" value="1"/>
</dbReference>
<keyword evidence="9" id="KW-1185">Reference proteome</keyword>
<feature type="domain" description="Endoribonuclease YicC-like C-terminal" evidence="7">
    <location>
        <begin position="170"/>
        <end position="287"/>
    </location>
</feature>
<sequence length="287" mass="32454">MTYSMTAFARKEQSFDFGTLSIEIKSVNQRYLEPTFRLPETLRPVEMKLRERLKQKVKRGKLEVNVRFYAQSGADSLGVDEARLTAVQRALEKVQAQVTNTAPVNPLELLQYPGVLIDEALDIDAVNAALLNQFNDALTDFLAGRTREGEVLANAIAERLDDITTIVAAIREEAPEWVQTFRDNLREKALNLGAEINPDRLEQEVVMLAQKADVAEELDRLDGHVKECRSILKQKGAVGRKLDFLMQEFNREANTLGSKATKESITRNAVQLKVLIEQMREQVQNIE</sequence>
<dbReference type="EC" id="3.1.-.-" evidence="8"/>
<feature type="domain" description="Endoribonuclease YicC-like N-terminal" evidence="6">
    <location>
        <begin position="3"/>
        <end position="153"/>
    </location>
</feature>
<evidence type="ECO:0000256" key="1">
    <source>
        <dbReference type="ARBA" id="ARBA00001968"/>
    </source>
</evidence>
<evidence type="ECO:0000256" key="2">
    <source>
        <dbReference type="ARBA" id="ARBA00022722"/>
    </source>
</evidence>
<evidence type="ECO:0000259" key="7">
    <source>
        <dbReference type="Pfam" id="PF08340"/>
    </source>
</evidence>
<dbReference type="EMBL" id="JBHRYN010000069">
    <property type="protein sequence ID" value="MFC3703073.1"/>
    <property type="molecule type" value="Genomic_DNA"/>
</dbReference>
<dbReference type="InterPro" id="IPR013551">
    <property type="entry name" value="YicC-like_C"/>
</dbReference>
<comment type="similarity">
    <text evidence="5">Belongs to the YicC/YloC family.</text>
</comment>
<dbReference type="RefSeq" id="WP_290280044.1">
    <property type="nucleotide sequence ID" value="NZ_JAUFQI010000001.1"/>
</dbReference>
<evidence type="ECO:0000259" key="6">
    <source>
        <dbReference type="Pfam" id="PF03755"/>
    </source>
</evidence>
<dbReference type="InterPro" id="IPR005229">
    <property type="entry name" value="YicC/YloC-like"/>
</dbReference>
<dbReference type="NCBIfam" id="TIGR00255">
    <property type="entry name" value="YicC/YloC family endoribonuclease"/>
    <property type="match status" value="1"/>
</dbReference>
<dbReference type="Proteomes" id="UP001595710">
    <property type="component" value="Unassembled WGS sequence"/>
</dbReference>
<reference evidence="9" key="1">
    <citation type="journal article" date="2019" name="Int. J. Syst. Evol. Microbiol.">
        <title>The Global Catalogue of Microorganisms (GCM) 10K type strain sequencing project: providing services to taxonomists for standard genome sequencing and annotation.</title>
        <authorList>
            <consortium name="The Broad Institute Genomics Platform"/>
            <consortium name="The Broad Institute Genome Sequencing Center for Infectious Disease"/>
            <person name="Wu L."/>
            <person name="Ma J."/>
        </authorList>
    </citation>
    <scope>NUCLEOTIDE SEQUENCE [LARGE SCALE GENOMIC DNA]</scope>
    <source>
        <strain evidence="9">CECT 8288</strain>
    </source>
</reference>
<dbReference type="Pfam" id="PF08340">
    <property type="entry name" value="YicC-like_C"/>
    <property type="match status" value="1"/>
</dbReference>
<organism evidence="8 9">
    <name type="scientific">Reinekea marina</name>
    <dbReference type="NCBI Taxonomy" id="1310421"/>
    <lineage>
        <taxon>Bacteria</taxon>
        <taxon>Pseudomonadati</taxon>
        <taxon>Pseudomonadota</taxon>
        <taxon>Gammaproteobacteria</taxon>
        <taxon>Oceanospirillales</taxon>
        <taxon>Saccharospirillaceae</taxon>
        <taxon>Reinekea</taxon>
    </lineage>
</organism>
<protein>
    <submittedName>
        <fullName evidence="8">YicC/YloC family endoribonuclease</fullName>
        <ecNumber evidence="8">3.1.-.-</ecNumber>
    </submittedName>
</protein>
<gene>
    <name evidence="8" type="ORF">ACFOND_15695</name>
</gene>
<accession>A0ABV7WUU6</accession>
<keyword evidence="2" id="KW-0540">Nuclease</keyword>
<evidence type="ECO:0000313" key="8">
    <source>
        <dbReference type="EMBL" id="MFC3703073.1"/>
    </source>
</evidence>
<dbReference type="InterPro" id="IPR013527">
    <property type="entry name" value="YicC-like_N"/>
</dbReference>
<keyword evidence="4 8" id="KW-0378">Hydrolase</keyword>
<proteinExistence type="inferred from homology"/>
<name>A0ABV7WUU6_9GAMM</name>
<comment type="caution">
    <text evidence="8">The sequence shown here is derived from an EMBL/GenBank/DDBJ whole genome shotgun (WGS) entry which is preliminary data.</text>
</comment>
<evidence type="ECO:0000313" key="9">
    <source>
        <dbReference type="Proteomes" id="UP001595710"/>
    </source>
</evidence>
<dbReference type="PANTHER" id="PTHR30636">
    <property type="entry name" value="UPF0701 PROTEIN YICC"/>
    <property type="match status" value="1"/>
</dbReference>
<evidence type="ECO:0000256" key="3">
    <source>
        <dbReference type="ARBA" id="ARBA00022759"/>
    </source>
</evidence>
<evidence type="ECO:0000256" key="4">
    <source>
        <dbReference type="ARBA" id="ARBA00022801"/>
    </source>
</evidence>
<evidence type="ECO:0000256" key="5">
    <source>
        <dbReference type="ARBA" id="ARBA00035648"/>
    </source>
</evidence>
<dbReference type="Pfam" id="PF03755">
    <property type="entry name" value="YicC-like_N"/>
    <property type="match status" value="1"/>
</dbReference>
<comment type="cofactor">
    <cofactor evidence="1">
        <name>a divalent metal cation</name>
        <dbReference type="ChEBI" id="CHEBI:60240"/>
    </cofactor>
</comment>